<comment type="caution">
    <text evidence="4">The sequence shown here is derived from an EMBL/GenBank/DDBJ whole genome shotgun (WGS) entry which is preliminary data.</text>
</comment>
<accession>A0A4Q5GLI6</accession>
<dbReference type="Proteomes" id="UP000291917">
    <property type="component" value="Unassembled WGS sequence"/>
</dbReference>
<dbReference type="Pfam" id="PF18818">
    <property type="entry name" value="MPTase-PolyVal"/>
    <property type="match status" value="1"/>
</dbReference>
<reference evidence="3 6" key="1">
    <citation type="journal article" date="2019" name="Nat. Med.">
        <title>A library of human gut bacterial isolates paired with longitudinal multiomics data enables mechanistic microbiome research.</title>
        <authorList>
            <person name="Poyet M."/>
            <person name="Groussin M."/>
            <person name="Gibbons S.M."/>
            <person name="Avila-Pacheco J."/>
            <person name="Jiang X."/>
            <person name="Kearney S.M."/>
            <person name="Perrotta A.R."/>
            <person name="Berdy B."/>
            <person name="Zhao S."/>
            <person name="Lieberman T.D."/>
            <person name="Swanson P.K."/>
            <person name="Smith M."/>
            <person name="Roesemann S."/>
            <person name="Alexander J.E."/>
            <person name="Rich S.A."/>
            <person name="Livny J."/>
            <person name="Vlamakis H."/>
            <person name="Clish C."/>
            <person name="Bullock K."/>
            <person name="Deik A."/>
            <person name="Scott J."/>
            <person name="Pierce K.A."/>
            <person name="Xavier R.J."/>
            <person name="Alm E.J."/>
        </authorList>
    </citation>
    <scope>NUCLEOTIDE SEQUENCE [LARGE SCALE GENOMIC DNA]</scope>
    <source>
        <strain evidence="3 6">BIOML-A1</strain>
    </source>
</reference>
<name>A0A4Q5GLI6_9BACE</name>
<dbReference type="InterPro" id="IPR013610">
    <property type="entry name" value="ArdC_N"/>
</dbReference>
<evidence type="ECO:0000313" key="4">
    <source>
        <dbReference type="EMBL" id="RYT69257.1"/>
    </source>
</evidence>
<feature type="domain" description="Polyvalent protein metallopeptidase" evidence="2">
    <location>
        <begin position="192"/>
        <end position="298"/>
    </location>
</feature>
<dbReference type="AlphaFoldDB" id="A0A4Q5GLI6"/>
<sequence>MGDSASDKALQQFADLMVKKIEEVSDNYKNPWFSSIGHGLPQNLEGRVYNGINSFMLFLLQEKNHYQTPVYMTFLQAKDQGIRINKGAAAFPVLYWNFQIKDDEGKKISMDEYKALGKEEQQKYTVYPYTKVYPVFNVDQTNYSEVYPEKWKELQQKFNVAELKDEQGMFCSQELDNMLRNEKWLCPIILNYSDSAFFRPSEDKIYLPLKGQFKTGESFYATLLHEMAHSTGTEGRLGRELKNAFGDAKYAKEELVAELTAAVSCQSLGIVSGIQEDNAKYLKNWLGAIRKEPKFLFSVLADVGKASTMILNEVCKEQKKKVEQNKELETEHKEDNRIEVEAHNKKSEVHHDEELSPAFKMAVAAAIAGSFQPFVELKDQGYKFSPREISVLKETDSKVVIAVQTIFKISLELPTLSDNILEGHKSEGKQLTLNF</sequence>
<dbReference type="EMBL" id="VVZX01000035">
    <property type="protein sequence ID" value="KAA5269335.1"/>
    <property type="molecule type" value="Genomic_DNA"/>
</dbReference>
<protein>
    <submittedName>
        <fullName evidence="4">DUF1738 domain-containing protein</fullName>
    </submittedName>
</protein>
<proteinExistence type="predicted"/>
<gene>
    <name evidence="4" type="ORF">EAJ03_17415</name>
    <name evidence="3" type="ORF">F2Z23_17825</name>
</gene>
<dbReference type="EMBL" id="RCXL01000037">
    <property type="protein sequence ID" value="RYT69257.1"/>
    <property type="molecule type" value="Genomic_DNA"/>
</dbReference>
<evidence type="ECO:0000313" key="3">
    <source>
        <dbReference type="EMBL" id="KAA5269335.1"/>
    </source>
</evidence>
<reference evidence="4 5" key="2">
    <citation type="journal article" date="2019" name="Science, e1252229">
        <title>Invertible promoters mediate bacterial phase variation, antibiotic resistance, and host adaptation in the gut.</title>
        <authorList>
            <person name="Jiang X."/>
            <person name="Hall A.B."/>
            <person name="Arthur T.D."/>
            <person name="Plichta D.R."/>
            <person name="Covington C.T."/>
            <person name="Poyet M."/>
            <person name="Crothers J."/>
            <person name="Moses P.L."/>
            <person name="Tolonen A.C."/>
            <person name="Vlamakis H."/>
            <person name="Alm E.J."/>
            <person name="Xavier R.J."/>
        </authorList>
    </citation>
    <scope>NUCLEOTIDE SEQUENCE [LARGE SCALE GENOMIC DNA]</scope>
    <source>
        <strain evidence="5">bj_0095</strain>
        <strain evidence="4">Bj_0095</strain>
    </source>
</reference>
<evidence type="ECO:0000313" key="6">
    <source>
        <dbReference type="Proteomes" id="UP000335496"/>
    </source>
</evidence>
<evidence type="ECO:0000259" key="1">
    <source>
        <dbReference type="Pfam" id="PF08401"/>
    </source>
</evidence>
<dbReference type="GO" id="GO:0003697">
    <property type="term" value="F:single-stranded DNA binding"/>
    <property type="evidence" value="ECO:0007669"/>
    <property type="project" value="InterPro"/>
</dbReference>
<evidence type="ECO:0000259" key="2">
    <source>
        <dbReference type="Pfam" id="PF18818"/>
    </source>
</evidence>
<keyword evidence="6" id="KW-1185">Reference proteome</keyword>
<dbReference type="Proteomes" id="UP000335496">
    <property type="component" value="Unassembled WGS sequence"/>
</dbReference>
<dbReference type="RefSeq" id="WP_130089174.1">
    <property type="nucleotide sequence ID" value="NZ_RCXL01000037.1"/>
</dbReference>
<evidence type="ECO:0000313" key="5">
    <source>
        <dbReference type="Proteomes" id="UP000291917"/>
    </source>
</evidence>
<dbReference type="InterPro" id="IPR041459">
    <property type="entry name" value="MPTase-PolyVal"/>
</dbReference>
<organism evidence="4 5">
    <name type="scientific">Bacteroides eggerthii</name>
    <dbReference type="NCBI Taxonomy" id="28111"/>
    <lineage>
        <taxon>Bacteria</taxon>
        <taxon>Pseudomonadati</taxon>
        <taxon>Bacteroidota</taxon>
        <taxon>Bacteroidia</taxon>
        <taxon>Bacteroidales</taxon>
        <taxon>Bacteroidaceae</taxon>
        <taxon>Bacteroides</taxon>
    </lineage>
</organism>
<feature type="domain" description="N-terminal" evidence="1">
    <location>
        <begin position="8"/>
        <end position="136"/>
    </location>
</feature>
<dbReference type="Pfam" id="PF08401">
    <property type="entry name" value="ArdcN"/>
    <property type="match status" value="1"/>
</dbReference>